<dbReference type="Pfam" id="PF00072">
    <property type="entry name" value="Response_reg"/>
    <property type="match status" value="1"/>
</dbReference>
<evidence type="ECO:0000256" key="4">
    <source>
        <dbReference type="ARBA" id="ARBA00023159"/>
    </source>
</evidence>
<feature type="modified residue" description="4-aspartylphosphate" evidence="7">
    <location>
        <position position="61"/>
    </location>
</feature>
<dbReference type="Gene3D" id="2.40.50.1020">
    <property type="entry name" value="LytTr DNA-binding domain"/>
    <property type="match status" value="1"/>
</dbReference>
<keyword evidence="3" id="KW-0902">Two-component regulatory system</keyword>
<evidence type="ECO:0000313" key="10">
    <source>
        <dbReference type="EMBL" id="UWP60148.1"/>
    </source>
</evidence>
<accession>A0ABY5VIY4</accession>
<evidence type="ECO:0000259" key="9">
    <source>
        <dbReference type="PROSITE" id="PS50930"/>
    </source>
</evidence>
<evidence type="ECO:0000256" key="1">
    <source>
        <dbReference type="ARBA" id="ARBA00018672"/>
    </source>
</evidence>
<name>A0ABY5VIY4_9FIRM</name>
<protein>
    <recommendedName>
        <fullName evidence="1">Stage 0 sporulation protein A homolog</fullName>
    </recommendedName>
</protein>
<dbReference type="PANTHER" id="PTHR37299">
    <property type="entry name" value="TRANSCRIPTIONAL REGULATOR-RELATED"/>
    <property type="match status" value="1"/>
</dbReference>
<evidence type="ECO:0000256" key="6">
    <source>
        <dbReference type="ARBA" id="ARBA00037164"/>
    </source>
</evidence>
<evidence type="ECO:0000256" key="7">
    <source>
        <dbReference type="PROSITE-ProRule" id="PRU00169"/>
    </source>
</evidence>
<evidence type="ECO:0000256" key="5">
    <source>
        <dbReference type="ARBA" id="ARBA00024867"/>
    </source>
</evidence>
<dbReference type="SUPFAM" id="SSF52172">
    <property type="entry name" value="CheY-like"/>
    <property type="match status" value="1"/>
</dbReference>
<dbReference type="SMART" id="SM00850">
    <property type="entry name" value="LytTR"/>
    <property type="match status" value="1"/>
</dbReference>
<evidence type="ECO:0000259" key="8">
    <source>
        <dbReference type="PROSITE" id="PS50110"/>
    </source>
</evidence>
<keyword evidence="2" id="KW-0963">Cytoplasm</keyword>
<evidence type="ECO:0000256" key="3">
    <source>
        <dbReference type="ARBA" id="ARBA00023012"/>
    </source>
</evidence>
<evidence type="ECO:0000313" key="11">
    <source>
        <dbReference type="Proteomes" id="UP001060164"/>
    </source>
</evidence>
<feature type="domain" description="HTH LytTR-type" evidence="9">
    <location>
        <begin position="145"/>
        <end position="234"/>
    </location>
</feature>
<proteinExistence type="predicted"/>
<comment type="function">
    <text evidence="6">Required for high-level post-exponential phase expression of a series of secreted proteins.</text>
</comment>
<keyword evidence="7" id="KW-0597">Phosphoprotein</keyword>
<dbReference type="PANTHER" id="PTHR37299:SF3">
    <property type="entry name" value="STAGE 0 SPORULATION PROTEIN A HOMOLOG"/>
    <property type="match status" value="1"/>
</dbReference>
<dbReference type="InterPro" id="IPR001789">
    <property type="entry name" value="Sig_transdc_resp-reg_receiver"/>
</dbReference>
<comment type="function">
    <text evidence="5">May play the central regulatory role in sporulation. It may be an element of the effector pathway responsible for the activation of sporulation genes in response to nutritional stress. Spo0A may act in concert with spo0H (a sigma factor) to control the expression of some genes that are critical to the sporulation process.</text>
</comment>
<dbReference type="InterPro" id="IPR011006">
    <property type="entry name" value="CheY-like_superfamily"/>
</dbReference>
<keyword evidence="11" id="KW-1185">Reference proteome</keyword>
<dbReference type="Pfam" id="PF04397">
    <property type="entry name" value="LytTR"/>
    <property type="match status" value="1"/>
</dbReference>
<sequence>MIDIYLCDDEDMIRRQIRDAIEKKIMIESYDMRVVSSTGKPGECLDILRQSAKRRNIYFLDVELKDPEYDGFQLGKEIRRLDPNGTLIFITSYRELAFCTFQYHLEVFDYIIKDPDSQKDSIDRCLESIHLRLRDETKKDIAGVYTVKIGDTLRHVPVQDILFFETAAKPHHVILHAQNGRMEFSGNLNEIEKQVGETFIRTHRSYLAALGKITEVNLKDGRVKVGNLECMVSRKMKSVLLERMVGK</sequence>
<gene>
    <name evidence="10" type="ORF">NQ502_03575</name>
</gene>
<evidence type="ECO:0000256" key="2">
    <source>
        <dbReference type="ARBA" id="ARBA00022490"/>
    </source>
</evidence>
<dbReference type="PROSITE" id="PS50110">
    <property type="entry name" value="RESPONSE_REGULATORY"/>
    <property type="match status" value="1"/>
</dbReference>
<dbReference type="Proteomes" id="UP001060164">
    <property type="component" value="Chromosome"/>
</dbReference>
<dbReference type="Gene3D" id="3.40.50.2300">
    <property type="match status" value="1"/>
</dbReference>
<dbReference type="InterPro" id="IPR007492">
    <property type="entry name" value="LytTR_DNA-bd_dom"/>
</dbReference>
<dbReference type="InterPro" id="IPR046947">
    <property type="entry name" value="LytR-like"/>
</dbReference>
<reference evidence="10" key="1">
    <citation type="journal article" date="2022" name="Cell">
        <title>Design, construction, and in vivo augmentation of a complex gut microbiome.</title>
        <authorList>
            <person name="Cheng A.G."/>
            <person name="Ho P.Y."/>
            <person name="Aranda-Diaz A."/>
            <person name="Jain S."/>
            <person name="Yu F.B."/>
            <person name="Meng X."/>
            <person name="Wang M."/>
            <person name="Iakiviak M."/>
            <person name="Nagashima K."/>
            <person name="Zhao A."/>
            <person name="Murugkar P."/>
            <person name="Patil A."/>
            <person name="Atabakhsh K."/>
            <person name="Weakley A."/>
            <person name="Yan J."/>
            <person name="Brumbaugh A.R."/>
            <person name="Higginbottom S."/>
            <person name="Dimas A."/>
            <person name="Shiver A.L."/>
            <person name="Deutschbauer A."/>
            <person name="Neff N."/>
            <person name="Sonnenburg J.L."/>
            <person name="Huang K.C."/>
            <person name="Fischbach M.A."/>
        </authorList>
    </citation>
    <scope>NUCLEOTIDE SEQUENCE</scope>
    <source>
        <strain evidence="10">DSM 19829</strain>
    </source>
</reference>
<feature type="domain" description="Response regulatory" evidence="8">
    <location>
        <begin position="3"/>
        <end position="128"/>
    </location>
</feature>
<keyword evidence="4" id="KW-0010">Activator</keyword>
<dbReference type="SMART" id="SM00448">
    <property type="entry name" value="REC"/>
    <property type="match status" value="1"/>
</dbReference>
<organism evidence="10 11">
    <name type="scientific">Ruminococcus gauvreauii</name>
    <dbReference type="NCBI Taxonomy" id="438033"/>
    <lineage>
        <taxon>Bacteria</taxon>
        <taxon>Bacillati</taxon>
        <taxon>Bacillota</taxon>
        <taxon>Clostridia</taxon>
        <taxon>Eubacteriales</taxon>
        <taxon>Oscillospiraceae</taxon>
        <taxon>Ruminococcus</taxon>
    </lineage>
</organism>
<keyword evidence="10" id="KW-0238">DNA-binding</keyword>
<dbReference type="GO" id="GO:0003677">
    <property type="term" value="F:DNA binding"/>
    <property type="evidence" value="ECO:0007669"/>
    <property type="project" value="UniProtKB-KW"/>
</dbReference>
<dbReference type="RefSeq" id="WP_028529989.1">
    <property type="nucleotide sequence ID" value="NZ_CABLBR010000039.1"/>
</dbReference>
<dbReference type="PROSITE" id="PS50930">
    <property type="entry name" value="HTH_LYTTR"/>
    <property type="match status" value="1"/>
</dbReference>
<dbReference type="EMBL" id="CP102290">
    <property type="protein sequence ID" value="UWP60148.1"/>
    <property type="molecule type" value="Genomic_DNA"/>
</dbReference>